<keyword evidence="4" id="KW-1185">Reference proteome</keyword>
<feature type="compositionally biased region" description="Basic and acidic residues" evidence="1">
    <location>
        <begin position="166"/>
        <end position="183"/>
    </location>
</feature>
<keyword evidence="2" id="KW-1133">Transmembrane helix</keyword>
<organism evidence="3 4">
    <name type="scientific">Sphaerisporangium siamense</name>
    <dbReference type="NCBI Taxonomy" id="795645"/>
    <lineage>
        <taxon>Bacteria</taxon>
        <taxon>Bacillati</taxon>
        <taxon>Actinomycetota</taxon>
        <taxon>Actinomycetes</taxon>
        <taxon>Streptosporangiales</taxon>
        <taxon>Streptosporangiaceae</taxon>
        <taxon>Sphaerisporangium</taxon>
    </lineage>
</organism>
<dbReference type="InterPro" id="IPR045428">
    <property type="entry name" value="EACC1"/>
</dbReference>
<accession>A0A7W7DGI7</accession>
<name>A0A7W7DGI7_9ACTN</name>
<feature type="transmembrane region" description="Helical" evidence="2">
    <location>
        <begin position="19"/>
        <end position="40"/>
    </location>
</feature>
<feature type="compositionally biased region" description="Basic residues" evidence="1">
    <location>
        <begin position="155"/>
        <end position="165"/>
    </location>
</feature>
<dbReference type="EMBL" id="JACHND010000001">
    <property type="protein sequence ID" value="MBB4704928.1"/>
    <property type="molecule type" value="Genomic_DNA"/>
</dbReference>
<protein>
    <submittedName>
        <fullName evidence="3">Uncharacterized protein</fullName>
    </submittedName>
</protein>
<keyword evidence="2" id="KW-0472">Membrane</keyword>
<proteinExistence type="predicted"/>
<comment type="caution">
    <text evidence="3">The sequence shown here is derived from an EMBL/GenBank/DDBJ whole genome shotgun (WGS) entry which is preliminary data.</text>
</comment>
<dbReference type="RefSeq" id="WP_184886281.1">
    <property type="nucleotide sequence ID" value="NZ_BOOV01000006.1"/>
</dbReference>
<evidence type="ECO:0000256" key="1">
    <source>
        <dbReference type="SAM" id="MobiDB-lite"/>
    </source>
</evidence>
<dbReference type="Pfam" id="PF19953">
    <property type="entry name" value="EACC1"/>
    <property type="match status" value="1"/>
</dbReference>
<sequence>MQGDSADGPVFESMSLAEIVHGVTAVGGPAAVAGVLIAWLRHRKSKVILKITKKDGSNVEIHIEGPADPNKLARTLSEQFQEARSLEVEEQALDPVAEMVKDFEALPFQSFESLSQILWHHISKLPEGPVKPEVRAALYKAYMAAASEQQLTVSPKKRSSGTRRRGQGDTRDQGAASDREPKA</sequence>
<reference evidence="3 4" key="1">
    <citation type="submission" date="2020-08" db="EMBL/GenBank/DDBJ databases">
        <title>Sequencing the genomes of 1000 actinobacteria strains.</title>
        <authorList>
            <person name="Klenk H.-P."/>
        </authorList>
    </citation>
    <scope>NUCLEOTIDE SEQUENCE [LARGE SCALE GENOMIC DNA]</scope>
    <source>
        <strain evidence="3 4">DSM 45784</strain>
    </source>
</reference>
<evidence type="ECO:0000313" key="4">
    <source>
        <dbReference type="Proteomes" id="UP000542210"/>
    </source>
</evidence>
<gene>
    <name evidence="3" type="ORF">BJ982_006472</name>
</gene>
<evidence type="ECO:0000256" key="2">
    <source>
        <dbReference type="SAM" id="Phobius"/>
    </source>
</evidence>
<dbReference type="AlphaFoldDB" id="A0A7W7DGI7"/>
<dbReference type="Proteomes" id="UP000542210">
    <property type="component" value="Unassembled WGS sequence"/>
</dbReference>
<evidence type="ECO:0000313" key="3">
    <source>
        <dbReference type="EMBL" id="MBB4704928.1"/>
    </source>
</evidence>
<keyword evidence="2" id="KW-0812">Transmembrane</keyword>
<feature type="region of interest" description="Disordered" evidence="1">
    <location>
        <begin position="147"/>
        <end position="183"/>
    </location>
</feature>